<gene>
    <name evidence="2" type="ORF">M23134_03575</name>
</gene>
<name>A1ZRL9_MICM2</name>
<keyword evidence="3" id="KW-1185">Reference proteome</keyword>
<evidence type="ECO:0000313" key="2">
    <source>
        <dbReference type="EMBL" id="EAY26924.1"/>
    </source>
</evidence>
<dbReference type="AlphaFoldDB" id="A1ZRL9"/>
<comment type="caution">
    <text evidence="2">The sequence shown here is derived from an EMBL/GenBank/DDBJ whole genome shotgun (WGS) entry which is preliminary data.</text>
</comment>
<dbReference type="EMBL" id="AAWS01000028">
    <property type="protein sequence ID" value="EAY26924.1"/>
    <property type="molecule type" value="Genomic_DNA"/>
</dbReference>
<sequence>MWFFIFGCLSAKAQVSPSFDEEIRFMQYLVSQKQYANVVLLAQQLRPKFTTNTQQSRLAINAGMAYRRLAKPDSAALALGWVTPDFKLYDKARFYQSLEFTRVRRYTAAHQALDTLQLLPSDSLKHELRQFQQAGIALLQKDYVQFEQRSRAFSFQYAAFASQEKKLLSFAQKLKKIPQRSPLVAGILSAVVPGTGKMYAGNTSQGLSMLFQNLFMGAQAAEALIKDGAASPRFIIYGALFSFFYIGNIWGSVLSVKMQQREVYETIRHEVLFNLDVPLRLVFQ</sequence>
<proteinExistence type="predicted"/>
<protein>
    <submittedName>
        <fullName evidence="2">Uncharacterized protein</fullName>
    </submittedName>
</protein>
<organism evidence="2 3">
    <name type="scientific">Microscilla marina ATCC 23134</name>
    <dbReference type="NCBI Taxonomy" id="313606"/>
    <lineage>
        <taxon>Bacteria</taxon>
        <taxon>Pseudomonadati</taxon>
        <taxon>Bacteroidota</taxon>
        <taxon>Cytophagia</taxon>
        <taxon>Cytophagales</taxon>
        <taxon>Microscillaceae</taxon>
        <taxon>Microscilla</taxon>
    </lineage>
</organism>
<reference evidence="2 3" key="1">
    <citation type="submission" date="2007-01" db="EMBL/GenBank/DDBJ databases">
        <authorList>
            <person name="Haygood M."/>
            <person name="Podell S."/>
            <person name="Anderson C."/>
            <person name="Hopkinson B."/>
            <person name="Roe K."/>
            <person name="Barbeau K."/>
            <person name="Gaasterland T."/>
            <person name="Ferriera S."/>
            <person name="Johnson J."/>
            <person name="Kravitz S."/>
            <person name="Beeson K."/>
            <person name="Sutton G."/>
            <person name="Rogers Y.-H."/>
            <person name="Friedman R."/>
            <person name="Frazier M."/>
            <person name="Venter J.C."/>
        </authorList>
    </citation>
    <scope>NUCLEOTIDE SEQUENCE [LARGE SCALE GENOMIC DNA]</scope>
    <source>
        <strain evidence="2 3">ATCC 23134</strain>
    </source>
</reference>
<keyword evidence="1" id="KW-0472">Membrane</keyword>
<dbReference type="Proteomes" id="UP000004095">
    <property type="component" value="Unassembled WGS sequence"/>
</dbReference>
<dbReference type="eggNOG" id="COG1729">
    <property type="taxonomic scope" value="Bacteria"/>
</dbReference>
<feature type="transmembrane region" description="Helical" evidence="1">
    <location>
        <begin position="234"/>
        <end position="256"/>
    </location>
</feature>
<evidence type="ECO:0000256" key="1">
    <source>
        <dbReference type="SAM" id="Phobius"/>
    </source>
</evidence>
<keyword evidence="1" id="KW-0812">Transmembrane</keyword>
<keyword evidence="1" id="KW-1133">Transmembrane helix</keyword>
<accession>A1ZRL9</accession>
<evidence type="ECO:0000313" key="3">
    <source>
        <dbReference type="Proteomes" id="UP000004095"/>
    </source>
</evidence>